<feature type="domain" description="Gfo/Idh/MocA-like oxidoreductase N-terminal" evidence="2">
    <location>
        <begin position="7"/>
        <end position="121"/>
    </location>
</feature>
<dbReference type="PANTHER" id="PTHR43818:SF11">
    <property type="entry name" value="BCDNA.GH03377"/>
    <property type="match status" value="1"/>
</dbReference>
<dbReference type="Gene3D" id="3.40.50.720">
    <property type="entry name" value="NAD(P)-binding Rossmann-like Domain"/>
    <property type="match status" value="1"/>
</dbReference>
<dbReference type="PANTHER" id="PTHR43818">
    <property type="entry name" value="BCDNA.GH03377"/>
    <property type="match status" value="1"/>
</dbReference>
<name>A0A518H507_9BACT</name>
<dbReference type="KEGG" id="tpla:ElP_38310"/>
<dbReference type="EC" id="1.1.1.292" evidence="4"/>
<dbReference type="Gene3D" id="3.30.360.10">
    <property type="entry name" value="Dihydrodipicolinate Reductase, domain 2"/>
    <property type="match status" value="1"/>
</dbReference>
<keyword evidence="1 4" id="KW-0560">Oxidoreductase</keyword>
<organism evidence="4 5">
    <name type="scientific">Tautonia plasticadhaerens</name>
    <dbReference type="NCBI Taxonomy" id="2527974"/>
    <lineage>
        <taxon>Bacteria</taxon>
        <taxon>Pseudomonadati</taxon>
        <taxon>Planctomycetota</taxon>
        <taxon>Planctomycetia</taxon>
        <taxon>Isosphaerales</taxon>
        <taxon>Isosphaeraceae</taxon>
        <taxon>Tautonia</taxon>
    </lineage>
</organism>
<dbReference type="RefSeq" id="WP_145271850.1">
    <property type="nucleotide sequence ID" value="NZ_CP036426.1"/>
</dbReference>
<accession>A0A518H507</accession>
<dbReference type="SUPFAM" id="SSF55347">
    <property type="entry name" value="Glyceraldehyde-3-phosphate dehydrogenase-like, C-terminal domain"/>
    <property type="match status" value="1"/>
</dbReference>
<dbReference type="GO" id="GO:0000166">
    <property type="term" value="F:nucleotide binding"/>
    <property type="evidence" value="ECO:0007669"/>
    <property type="project" value="InterPro"/>
</dbReference>
<gene>
    <name evidence="4" type="primary">afr_7</name>
    <name evidence="4" type="ORF">ElP_38310</name>
</gene>
<dbReference type="Pfam" id="PF01408">
    <property type="entry name" value="GFO_IDH_MocA"/>
    <property type="match status" value="1"/>
</dbReference>
<dbReference type="InterPro" id="IPR000683">
    <property type="entry name" value="Gfo/Idh/MocA-like_OxRdtase_N"/>
</dbReference>
<dbReference type="EMBL" id="CP036426">
    <property type="protein sequence ID" value="QDV35922.1"/>
    <property type="molecule type" value="Genomic_DNA"/>
</dbReference>
<evidence type="ECO:0000259" key="2">
    <source>
        <dbReference type="Pfam" id="PF01408"/>
    </source>
</evidence>
<evidence type="ECO:0000256" key="1">
    <source>
        <dbReference type="ARBA" id="ARBA00023002"/>
    </source>
</evidence>
<evidence type="ECO:0000259" key="3">
    <source>
        <dbReference type="Pfam" id="PF22725"/>
    </source>
</evidence>
<dbReference type="GO" id="GO:0033712">
    <property type="term" value="F:1,5-anhydro-D-fructose reductase (1,5-anhydro-D-mannitol-forming) activity"/>
    <property type="evidence" value="ECO:0007669"/>
    <property type="project" value="UniProtKB-EC"/>
</dbReference>
<dbReference type="Proteomes" id="UP000317835">
    <property type="component" value="Chromosome"/>
</dbReference>
<dbReference type="SUPFAM" id="SSF51735">
    <property type="entry name" value="NAD(P)-binding Rossmann-fold domains"/>
    <property type="match status" value="1"/>
</dbReference>
<evidence type="ECO:0000313" key="4">
    <source>
        <dbReference type="EMBL" id="QDV35922.1"/>
    </source>
</evidence>
<evidence type="ECO:0000313" key="5">
    <source>
        <dbReference type="Proteomes" id="UP000317835"/>
    </source>
</evidence>
<reference evidence="4 5" key="1">
    <citation type="submission" date="2019-02" db="EMBL/GenBank/DDBJ databases">
        <title>Deep-cultivation of Planctomycetes and their phenomic and genomic characterization uncovers novel biology.</title>
        <authorList>
            <person name="Wiegand S."/>
            <person name="Jogler M."/>
            <person name="Boedeker C."/>
            <person name="Pinto D."/>
            <person name="Vollmers J."/>
            <person name="Rivas-Marin E."/>
            <person name="Kohn T."/>
            <person name="Peeters S.H."/>
            <person name="Heuer A."/>
            <person name="Rast P."/>
            <person name="Oberbeckmann S."/>
            <person name="Bunk B."/>
            <person name="Jeske O."/>
            <person name="Meyerdierks A."/>
            <person name="Storesund J.E."/>
            <person name="Kallscheuer N."/>
            <person name="Luecker S."/>
            <person name="Lage O.M."/>
            <person name="Pohl T."/>
            <person name="Merkel B.J."/>
            <person name="Hornburger P."/>
            <person name="Mueller R.-W."/>
            <person name="Bruemmer F."/>
            <person name="Labrenz M."/>
            <person name="Spormann A.M."/>
            <person name="Op den Camp H."/>
            <person name="Overmann J."/>
            <person name="Amann R."/>
            <person name="Jetten M.S.M."/>
            <person name="Mascher T."/>
            <person name="Medema M.H."/>
            <person name="Devos D.P."/>
            <person name="Kaster A.-K."/>
            <person name="Ovreas L."/>
            <person name="Rohde M."/>
            <person name="Galperin M.Y."/>
            <person name="Jogler C."/>
        </authorList>
    </citation>
    <scope>NUCLEOTIDE SEQUENCE [LARGE SCALE GENOMIC DNA]</scope>
    <source>
        <strain evidence="4 5">ElP</strain>
    </source>
</reference>
<dbReference type="OrthoDB" id="240873at2"/>
<dbReference type="InterPro" id="IPR055170">
    <property type="entry name" value="GFO_IDH_MocA-like_dom"/>
</dbReference>
<proteinExistence type="predicted"/>
<dbReference type="InterPro" id="IPR050463">
    <property type="entry name" value="Gfo/Idh/MocA_oxidrdct_glycsds"/>
</dbReference>
<dbReference type="AlphaFoldDB" id="A0A518H507"/>
<dbReference type="InterPro" id="IPR036291">
    <property type="entry name" value="NAD(P)-bd_dom_sf"/>
</dbReference>
<dbReference type="Pfam" id="PF22725">
    <property type="entry name" value="GFO_IDH_MocA_C3"/>
    <property type="match status" value="1"/>
</dbReference>
<keyword evidence="5" id="KW-1185">Reference proteome</keyword>
<sequence>MDDDRIGLGVIGCGGFGLFALQQFTQVPGVGLVGMAATHRPASLAAASRFGVENTDDLGAFLGRGDLDVVYIATPPFLHHDQALAALEAGKHVIVEKPLAMTVGQADELIAVARSRDLLLVTNLMQRYNPLFDAVRRLVEGRVLGEVLRGSFENYASDENLPEGHWFWDRTRSGGIFVEHGVHFFDLFEGWLGAGRLESAQVGVRPGTAIEEHVHCTVRYGDSALVDFYHGFHQVGRMDRQELRLVFERGDLTLYDWVPTRVRIRALVDERQTRDLCGLFPGARIDVDASFGGKDRECRGRGKAIDASQVIELASGDGQSKSPLYCRLLRAMMGDQVAWLRDRTHRRVVTESNGRESLAVACEADAMAHQNGVHR</sequence>
<protein>
    <submittedName>
        <fullName evidence="4">1,5-anhydro-D-fructose reductase</fullName>
        <ecNumber evidence="4">1.1.1.292</ecNumber>
    </submittedName>
</protein>
<feature type="domain" description="GFO/IDH/MocA-like oxidoreductase" evidence="3">
    <location>
        <begin position="133"/>
        <end position="252"/>
    </location>
</feature>